<dbReference type="OrthoDB" id="9788295at2"/>
<keyword evidence="3" id="KW-1185">Reference proteome</keyword>
<protein>
    <submittedName>
        <fullName evidence="2">Coenzyme F420-0:L-glutamate ligase/coenzyme F420-1:gamma-L-glutamate ligase</fullName>
    </submittedName>
</protein>
<dbReference type="EMBL" id="QTUA01000001">
    <property type="protein sequence ID" value="REF30478.1"/>
    <property type="molecule type" value="Genomic_DNA"/>
</dbReference>
<dbReference type="Proteomes" id="UP000256253">
    <property type="component" value="Unassembled WGS sequence"/>
</dbReference>
<dbReference type="InterPro" id="IPR002847">
    <property type="entry name" value="F420-0_gamma-glut_ligase-dom"/>
</dbReference>
<comment type="caution">
    <text evidence="2">The sequence shown here is derived from an EMBL/GenBank/DDBJ whole genome shotgun (WGS) entry which is preliminary data.</text>
</comment>
<sequence length="359" mass="37059">MSVPVNRPAGSTDGLTILPVRGIGEITTGTSLAAVVHDALAGADLALAPGDVVVITSKVVSKALGLHGDPSIERADLVLTESVRVVAERRTSTGHTRVVEAKAGPVMAGAGIDSSNADDDVRLLLPHDPDAEAGRIHGELSSLVGHGDFAVVLSDTSGRSWRGGLTDFALGCHGISPLEDLRGLADTHGHDLAVTVRNVADEVAAAADLVKGKLDRVPVAIVRGLDARFLDPQAAGARTLVRSGPTDWFALGRAEAVRDALGVAAGTPLSQQVGIESVHPEPLEDRVHRAWAVAVAPDETSQDAGLDGAGTDWTVVCADPYALGRCAARFEVALAGERLVADLTPVTDGVRVRIGDSRH</sequence>
<dbReference type="Pfam" id="PF01996">
    <property type="entry name" value="F420_ligase"/>
    <property type="match status" value="1"/>
</dbReference>
<evidence type="ECO:0000313" key="2">
    <source>
        <dbReference type="EMBL" id="REF30478.1"/>
    </source>
</evidence>
<gene>
    <name evidence="2" type="ORF">DFJ65_1486</name>
</gene>
<reference evidence="2 3" key="1">
    <citation type="submission" date="2018-08" db="EMBL/GenBank/DDBJ databases">
        <title>Sequencing the genomes of 1000 actinobacteria strains.</title>
        <authorList>
            <person name="Klenk H.-P."/>
        </authorList>
    </citation>
    <scope>NUCLEOTIDE SEQUENCE [LARGE SCALE GENOMIC DNA]</scope>
    <source>
        <strain evidence="2 3">DSM 22967</strain>
    </source>
</reference>
<organism evidence="2 3">
    <name type="scientific">Calidifontibacter indicus</name>
    <dbReference type="NCBI Taxonomy" id="419650"/>
    <lineage>
        <taxon>Bacteria</taxon>
        <taxon>Bacillati</taxon>
        <taxon>Actinomycetota</taxon>
        <taxon>Actinomycetes</taxon>
        <taxon>Micrococcales</taxon>
        <taxon>Dermacoccaceae</taxon>
        <taxon>Calidifontibacter</taxon>
    </lineage>
</organism>
<dbReference type="Gene3D" id="3.30.1330.100">
    <property type="entry name" value="CofE-like"/>
    <property type="match status" value="1"/>
</dbReference>
<dbReference type="SUPFAM" id="SSF144010">
    <property type="entry name" value="CofE-like"/>
    <property type="match status" value="1"/>
</dbReference>
<accession>A0A3D9ULZ5</accession>
<name>A0A3D9ULZ5_9MICO</name>
<evidence type="ECO:0000313" key="3">
    <source>
        <dbReference type="Proteomes" id="UP000256253"/>
    </source>
</evidence>
<dbReference type="PANTHER" id="PTHR47917">
    <property type="match status" value="1"/>
</dbReference>
<dbReference type="AlphaFoldDB" id="A0A3D9ULZ5"/>
<dbReference type="PANTHER" id="PTHR47917:SF1">
    <property type="entry name" value="COENZYME F420:L-GLUTAMATE LIGASE"/>
    <property type="match status" value="1"/>
</dbReference>
<dbReference type="GO" id="GO:0052618">
    <property type="term" value="F:coenzyme F420-0:L-glutamate ligase activity"/>
    <property type="evidence" value="ECO:0007669"/>
    <property type="project" value="TreeGrafter"/>
</dbReference>
<feature type="domain" description="Coenzyme F420:L-glutamate ligase-like" evidence="1">
    <location>
        <begin position="23"/>
        <end position="224"/>
    </location>
</feature>
<proteinExistence type="predicted"/>
<keyword evidence="2" id="KW-0436">Ligase</keyword>
<evidence type="ECO:0000259" key="1">
    <source>
        <dbReference type="Pfam" id="PF01996"/>
    </source>
</evidence>